<evidence type="ECO:0000313" key="2">
    <source>
        <dbReference type="Proteomes" id="UP000002313"/>
    </source>
</evidence>
<dbReference type="OrthoDB" id="10412874at2759"/>
<dbReference type="GeneID" id="9699097"/>
<reference evidence="1 2" key="2">
    <citation type="journal article" date="2012" name="Proc. Natl. Acad. Sci. U.S.A.">
        <title>Gain and loss of multiple functionally related, horizontally transferred genes in the reduced genomes of two microsporidian parasites.</title>
        <authorList>
            <person name="Pombert J.-F."/>
            <person name="Selman M."/>
            <person name="Burki F."/>
            <person name="Bardell F.T."/>
            <person name="Farinelli L."/>
            <person name="Solter L.F."/>
            <person name="Whitman D.W."/>
            <person name="Weiss L.M."/>
            <person name="Corradi N."/>
            <person name="Keeling P.J."/>
        </authorList>
    </citation>
    <scope>NUCLEOTIDE SEQUENCE [LARGE SCALE GENOMIC DNA]</scope>
    <source>
        <strain evidence="1 2">ATCC 50506</strain>
    </source>
</reference>
<protein>
    <submittedName>
        <fullName evidence="1">Uncharacterized protein</fullName>
    </submittedName>
</protein>
<reference evidence="1 2" key="1">
    <citation type="journal article" date="2010" name="Nat. Commun.">
        <title>The complete sequence of the smallest known nuclear genome from the microsporidian Encephalitozoon intestinalis.</title>
        <authorList>
            <person name="Corradi N."/>
            <person name="Pombert J.-F."/>
            <person name="Farinelli L."/>
            <person name="Didier E.S."/>
            <person name="Keeling P.J."/>
        </authorList>
    </citation>
    <scope>NUCLEOTIDE SEQUENCE [LARGE SCALE GENOMIC DNA]</scope>
    <source>
        <strain evidence="1 2">ATCC 50506</strain>
    </source>
</reference>
<dbReference type="HOGENOM" id="CLU_1835158_0_0_1"/>
<accession>E0S6J9</accession>
<proteinExistence type="predicted"/>
<dbReference type="AlphaFoldDB" id="E0S6J9"/>
<dbReference type="KEGG" id="ein:Eint_040440"/>
<gene>
    <name evidence="1" type="ORF">Eint_040440</name>
</gene>
<sequence length="140" mass="15910">MKNKVLYSKKMSNSGTKGSKMVFVRISKRSELWENNNKHLYEYSVGSDKVTLSLYGGRRGVFYECKGVSRIGVEEEEGFGISLGEDEAAFLEEFRCSGLRRNIKENLYAGRKIHRPIDPAINLDFSSDGGEETLFLGKRR</sequence>
<dbReference type="VEuPathDB" id="MicrosporidiaDB:Eint_040440"/>
<organism evidence="1 2">
    <name type="scientific">Encephalitozoon intestinalis (strain ATCC 50506)</name>
    <name type="common">Microsporidian parasite</name>
    <name type="synonym">Septata intestinalis</name>
    <dbReference type="NCBI Taxonomy" id="876142"/>
    <lineage>
        <taxon>Eukaryota</taxon>
        <taxon>Fungi</taxon>
        <taxon>Fungi incertae sedis</taxon>
        <taxon>Microsporidia</taxon>
        <taxon>Unikaryonidae</taxon>
        <taxon>Encephalitozoon</taxon>
    </lineage>
</organism>
<dbReference type="EMBL" id="CP001945">
    <property type="protein sequence ID" value="ADM11334.1"/>
    <property type="molecule type" value="Genomic_DNA"/>
</dbReference>
<dbReference type="RefSeq" id="XP_003072694.1">
    <property type="nucleotide sequence ID" value="XM_003072648.1"/>
</dbReference>
<keyword evidence="2" id="KW-1185">Reference proteome</keyword>
<evidence type="ECO:0000313" key="1">
    <source>
        <dbReference type="EMBL" id="ADM11334.1"/>
    </source>
</evidence>
<name>E0S6J9_ENCIT</name>
<dbReference type="Proteomes" id="UP000002313">
    <property type="component" value="Chromosome IV"/>
</dbReference>